<feature type="coiled-coil region" evidence="1">
    <location>
        <begin position="96"/>
        <end position="137"/>
    </location>
</feature>
<protein>
    <submittedName>
        <fullName evidence="2">Uncharacterized protein</fullName>
    </submittedName>
</protein>
<gene>
    <name evidence="2" type="ORF">g.12157</name>
</gene>
<name>A0A1B6KZD6_9HEMI</name>
<evidence type="ECO:0000313" key="2">
    <source>
        <dbReference type="EMBL" id="JAT16808.1"/>
    </source>
</evidence>
<dbReference type="EMBL" id="GEBQ01023169">
    <property type="protein sequence ID" value="JAT16808.1"/>
    <property type="molecule type" value="Transcribed_RNA"/>
</dbReference>
<dbReference type="AlphaFoldDB" id="A0A1B6KZD6"/>
<evidence type="ECO:0000256" key="1">
    <source>
        <dbReference type="SAM" id="Coils"/>
    </source>
</evidence>
<reference evidence="2" key="1">
    <citation type="submission" date="2015-11" db="EMBL/GenBank/DDBJ databases">
        <title>De novo transcriptome assembly of four potential Pierce s Disease insect vectors from Arizona vineyards.</title>
        <authorList>
            <person name="Tassone E.E."/>
        </authorList>
    </citation>
    <scope>NUCLEOTIDE SEQUENCE</scope>
</reference>
<organism evidence="2">
    <name type="scientific">Graphocephala atropunctata</name>
    <dbReference type="NCBI Taxonomy" id="36148"/>
    <lineage>
        <taxon>Eukaryota</taxon>
        <taxon>Metazoa</taxon>
        <taxon>Ecdysozoa</taxon>
        <taxon>Arthropoda</taxon>
        <taxon>Hexapoda</taxon>
        <taxon>Insecta</taxon>
        <taxon>Pterygota</taxon>
        <taxon>Neoptera</taxon>
        <taxon>Paraneoptera</taxon>
        <taxon>Hemiptera</taxon>
        <taxon>Auchenorrhyncha</taxon>
        <taxon>Membracoidea</taxon>
        <taxon>Cicadellidae</taxon>
        <taxon>Cicadellinae</taxon>
        <taxon>Cicadellini</taxon>
        <taxon>Graphocephala</taxon>
    </lineage>
</organism>
<keyword evidence="1" id="KW-0175">Coiled coil</keyword>
<proteinExistence type="predicted"/>
<sequence length="315" mass="37074">MGRLNESMRGLRDAIRRQEHQLSSYVNTQSFQDVQLFPKGDFSEESQKCYQTQSDDCQPQLPTHLYSAESNISQSSHWSCSLDTINSSIGDLKSVLRSQDKQVIRLITENEELKNEMKKLEKEVKKQKFLLKAERETFEQYKKDTFQEVKKYKSEESQETRSNKDFQEIVKLKSELAHYRQMFVEQSHTVTRLSRLASNLKGDKILLKDKLLQQEKRANKFIFEMAQRFEISRKEFNIVTSRKMDECPVSPPKIAITKLTDRNACLAYDNTMLKLEVNMLKKKLLEKRIEENKHRCFTGQSVQYNAEPTDVDFEN</sequence>
<feature type="non-terminal residue" evidence="2">
    <location>
        <position position="315"/>
    </location>
</feature>
<accession>A0A1B6KZD6</accession>